<dbReference type="PROSITE" id="PS51186">
    <property type="entry name" value="GNAT"/>
    <property type="match status" value="1"/>
</dbReference>
<dbReference type="EMBL" id="JACOGF010000007">
    <property type="protein sequence ID" value="MBC3918769.1"/>
    <property type="molecule type" value="Genomic_DNA"/>
</dbReference>
<dbReference type="SUPFAM" id="SSF55729">
    <property type="entry name" value="Acyl-CoA N-acyltransferases (Nat)"/>
    <property type="match status" value="1"/>
</dbReference>
<keyword evidence="5" id="KW-1185">Reference proteome</keyword>
<comment type="caution">
    <text evidence="4">The sequence shown here is derived from an EMBL/GenBank/DDBJ whole genome shotgun (WGS) entry which is preliminary data.</text>
</comment>
<dbReference type="Pfam" id="PF00583">
    <property type="entry name" value="Acetyltransf_1"/>
    <property type="match status" value="1"/>
</dbReference>
<organism evidence="4 5">
    <name type="scientific">Undibacterium hunanense</name>
    <dbReference type="NCBI Taxonomy" id="2762292"/>
    <lineage>
        <taxon>Bacteria</taxon>
        <taxon>Pseudomonadati</taxon>
        <taxon>Pseudomonadota</taxon>
        <taxon>Betaproteobacteria</taxon>
        <taxon>Burkholderiales</taxon>
        <taxon>Oxalobacteraceae</taxon>
        <taxon>Undibacterium</taxon>
    </lineage>
</organism>
<dbReference type="PANTHER" id="PTHR43877">
    <property type="entry name" value="AMINOALKYLPHOSPHONATE N-ACETYLTRANSFERASE-RELATED-RELATED"/>
    <property type="match status" value="1"/>
</dbReference>
<dbReference type="CDD" id="cd04301">
    <property type="entry name" value="NAT_SF"/>
    <property type="match status" value="1"/>
</dbReference>
<keyword evidence="2" id="KW-0012">Acyltransferase</keyword>
<protein>
    <submittedName>
        <fullName evidence="4">GNAT family N-acetyltransferase</fullName>
    </submittedName>
</protein>
<name>A0ABR6ZSD5_9BURK</name>
<keyword evidence="1" id="KW-0808">Transferase</keyword>
<dbReference type="InterPro" id="IPR016181">
    <property type="entry name" value="Acyl_CoA_acyltransferase"/>
</dbReference>
<dbReference type="InterPro" id="IPR050832">
    <property type="entry name" value="Bact_Acetyltransf"/>
</dbReference>
<evidence type="ECO:0000256" key="2">
    <source>
        <dbReference type="ARBA" id="ARBA00023315"/>
    </source>
</evidence>
<dbReference type="RefSeq" id="WP_186948036.1">
    <property type="nucleotide sequence ID" value="NZ_JACOGF010000007.1"/>
</dbReference>
<dbReference type="Proteomes" id="UP000650424">
    <property type="component" value="Unassembled WGS sequence"/>
</dbReference>
<proteinExistence type="predicted"/>
<gene>
    <name evidence="4" type="ORF">H8L32_14840</name>
</gene>
<dbReference type="Gene3D" id="3.40.630.30">
    <property type="match status" value="1"/>
</dbReference>
<reference evidence="4 5" key="1">
    <citation type="submission" date="2020-08" db="EMBL/GenBank/DDBJ databases">
        <title>Novel species isolated from subtropical streams in China.</title>
        <authorList>
            <person name="Lu H."/>
        </authorList>
    </citation>
    <scope>NUCLEOTIDE SEQUENCE [LARGE SCALE GENOMIC DNA]</scope>
    <source>
        <strain evidence="4 5">CY18W</strain>
    </source>
</reference>
<dbReference type="PANTHER" id="PTHR43877:SF2">
    <property type="entry name" value="AMINOALKYLPHOSPHONATE N-ACETYLTRANSFERASE-RELATED"/>
    <property type="match status" value="1"/>
</dbReference>
<evidence type="ECO:0000256" key="1">
    <source>
        <dbReference type="ARBA" id="ARBA00022679"/>
    </source>
</evidence>
<evidence type="ECO:0000259" key="3">
    <source>
        <dbReference type="PROSITE" id="PS51186"/>
    </source>
</evidence>
<sequence>MNNNILIRSVKKEDFAAWSVLWDGYNRFYERTGPNALPDAVTQMTWSRFFDGYEPVHALVAEQGGQLLGLVHYLFHRTTSRIEASCYLNDLFTLPEARGKGVGRALIQAVYEQANLAGSTVVYWQTHETNATAQQLYNQVADRSGFIVYRKSLVHQ</sequence>
<dbReference type="InterPro" id="IPR000182">
    <property type="entry name" value="GNAT_dom"/>
</dbReference>
<evidence type="ECO:0000313" key="5">
    <source>
        <dbReference type="Proteomes" id="UP000650424"/>
    </source>
</evidence>
<accession>A0ABR6ZSD5</accession>
<evidence type="ECO:0000313" key="4">
    <source>
        <dbReference type="EMBL" id="MBC3918769.1"/>
    </source>
</evidence>
<feature type="domain" description="N-acetyltransferase" evidence="3">
    <location>
        <begin position="5"/>
        <end position="156"/>
    </location>
</feature>